<name>A0A2P2P9L0_RHIMU</name>
<proteinExistence type="predicted"/>
<sequence>MIVCCTSGIVFSGYYFMWTVSSNGWFYIVPCKSLWEMTFSCISTNFMSYDFFQYLMYLDSYREL</sequence>
<organism evidence="1">
    <name type="scientific">Rhizophora mucronata</name>
    <name type="common">Asiatic mangrove</name>
    <dbReference type="NCBI Taxonomy" id="61149"/>
    <lineage>
        <taxon>Eukaryota</taxon>
        <taxon>Viridiplantae</taxon>
        <taxon>Streptophyta</taxon>
        <taxon>Embryophyta</taxon>
        <taxon>Tracheophyta</taxon>
        <taxon>Spermatophyta</taxon>
        <taxon>Magnoliopsida</taxon>
        <taxon>eudicotyledons</taxon>
        <taxon>Gunneridae</taxon>
        <taxon>Pentapetalae</taxon>
        <taxon>rosids</taxon>
        <taxon>fabids</taxon>
        <taxon>Malpighiales</taxon>
        <taxon>Rhizophoraceae</taxon>
        <taxon>Rhizophora</taxon>
    </lineage>
</organism>
<dbReference type="EMBL" id="GGEC01070960">
    <property type="protein sequence ID" value="MBX51444.1"/>
    <property type="molecule type" value="Transcribed_RNA"/>
</dbReference>
<reference evidence="1" key="1">
    <citation type="submission" date="2018-02" db="EMBL/GenBank/DDBJ databases">
        <title>Rhizophora mucronata_Transcriptome.</title>
        <authorList>
            <person name="Meera S.P."/>
            <person name="Sreeshan A."/>
            <person name="Augustine A."/>
        </authorList>
    </citation>
    <scope>NUCLEOTIDE SEQUENCE</scope>
    <source>
        <tissue evidence="1">Leaf</tissue>
    </source>
</reference>
<protein>
    <submittedName>
        <fullName evidence="1">Uncharacterized protein</fullName>
    </submittedName>
</protein>
<accession>A0A2P2P9L0</accession>
<evidence type="ECO:0000313" key="1">
    <source>
        <dbReference type="EMBL" id="MBX51444.1"/>
    </source>
</evidence>
<dbReference type="AlphaFoldDB" id="A0A2P2P9L0"/>